<dbReference type="PANTHER" id="PTHR32552:SF81">
    <property type="entry name" value="TONB-DEPENDENT OUTER MEMBRANE RECEPTOR"/>
    <property type="match status" value="1"/>
</dbReference>
<dbReference type="GO" id="GO:0006826">
    <property type="term" value="P:iron ion transport"/>
    <property type="evidence" value="ECO:0007669"/>
    <property type="project" value="UniProtKB-KW"/>
</dbReference>
<evidence type="ECO:0000256" key="7">
    <source>
        <dbReference type="ARBA" id="ARBA00023065"/>
    </source>
</evidence>
<gene>
    <name evidence="13" type="ORF">GA0116948_108167</name>
</gene>
<dbReference type="PROSITE" id="PS52016">
    <property type="entry name" value="TONB_DEPENDENT_REC_3"/>
    <property type="match status" value="1"/>
</dbReference>
<protein>
    <submittedName>
        <fullName evidence="13">Iron complex outermembrane recepter protein</fullName>
    </submittedName>
</protein>
<keyword evidence="14" id="KW-1185">Reference proteome</keyword>
<dbReference type="EMBL" id="FMAR01000008">
    <property type="protein sequence ID" value="SCC43771.1"/>
    <property type="molecule type" value="Genomic_DNA"/>
</dbReference>
<evidence type="ECO:0000256" key="1">
    <source>
        <dbReference type="ARBA" id="ARBA00004571"/>
    </source>
</evidence>
<dbReference type="Gene3D" id="2.40.170.20">
    <property type="entry name" value="TonB-dependent receptor, beta-barrel domain"/>
    <property type="match status" value="1"/>
</dbReference>
<dbReference type="AlphaFoldDB" id="A0A1C4EJM4"/>
<evidence type="ECO:0000313" key="13">
    <source>
        <dbReference type="EMBL" id="SCC43771.1"/>
    </source>
</evidence>
<sequence length="163" mass="18653">MVLGQTKTQGLEFDLRGELLPGLNLIANYAYTDSKISETTMDFRTAKVGNRVPGYATHNANAWLSYKQNKGPLKGLGLSGGFTYLIDRDSWTWGGHDGIAKLPDYFRLDGSVFWEKGKIRLTVNAYNLLNKYLYDGSWEDWAGYYSWQTEAGTNYRFNINYRF</sequence>
<evidence type="ECO:0000256" key="10">
    <source>
        <dbReference type="ARBA" id="ARBA00023237"/>
    </source>
</evidence>
<comment type="subcellular location">
    <subcellularLocation>
        <location evidence="1 11">Cell outer membrane</location>
        <topology evidence="1 11">Multi-pass membrane protein</topology>
    </subcellularLocation>
</comment>
<dbReference type="InterPro" id="IPR000531">
    <property type="entry name" value="Beta-barrel_TonB"/>
</dbReference>
<dbReference type="STRING" id="1335309.GA0116948_108167"/>
<dbReference type="Proteomes" id="UP000242818">
    <property type="component" value="Unassembled WGS sequence"/>
</dbReference>
<evidence type="ECO:0000256" key="8">
    <source>
        <dbReference type="ARBA" id="ARBA00023077"/>
    </source>
</evidence>
<evidence type="ECO:0000256" key="3">
    <source>
        <dbReference type="ARBA" id="ARBA00022452"/>
    </source>
</evidence>
<keyword evidence="8" id="KW-0798">TonB box</keyword>
<reference evidence="13 14" key="1">
    <citation type="submission" date="2016-08" db="EMBL/GenBank/DDBJ databases">
        <authorList>
            <person name="Seilhamer J.J."/>
        </authorList>
    </citation>
    <scope>NUCLEOTIDE SEQUENCE [LARGE SCALE GENOMIC DNA]</scope>
    <source>
        <strain evidence="13 14">A37T2</strain>
    </source>
</reference>
<evidence type="ECO:0000256" key="2">
    <source>
        <dbReference type="ARBA" id="ARBA00022448"/>
    </source>
</evidence>
<evidence type="ECO:0000313" key="14">
    <source>
        <dbReference type="Proteomes" id="UP000242818"/>
    </source>
</evidence>
<keyword evidence="3 11" id="KW-1134">Transmembrane beta strand</keyword>
<keyword evidence="6" id="KW-0408">Iron</keyword>
<dbReference type="InterPro" id="IPR036942">
    <property type="entry name" value="Beta-barrel_TonB_sf"/>
</dbReference>
<feature type="domain" description="TonB-dependent receptor-like beta-barrel" evidence="12">
    <location>
        <begin position="4"/>
        <end position="128"/>
    </location>
</feature>
<evidence type="ECO:0000256" key="11">
    <source>
        <dbReference type="PROSITE-ProRule" id="PRU01360"/>
    </source>
</evidence>
<comment type="similarity">
    <text evidence="11">Belongs to the TonB-dependent receptor family.</text>
</comment>
<dbReference type="SUPFAM" id="SSF56935">
    <property type="entry name" value="Porins"/>
    <property type="match status" value="1"/>
</dbReference>
<dbReference type="PANTHER" id="PTHR32552">
    <property type="entry name" value="FERRICHROME IRON RECEPTOR-RELATED"/>
    <property type="match status" value="1"/>
</dbReference>
<proteinExistence type="inferred from homology"/>
<evidence type="ECO:0000256" key="6">
    <source>
        <dbReference type="ARBA" id="ARBA00023004"/>
    </source>
</evidence>
<keyword evidence="5 11" id="KW-0812">Transmembrane</keyword>
<evidence type="ECO:0000259" key="12">
    <source>
        <dbReference type="Pfam" id="PF00593"/>
    </source>
</evidence>
<name>A0A1C4EJM4_9BACT</name>
<evidence type="ECO:0000256" key="5">
    <source>
        <dbReference type="ARBA" id="ARBA00022692"/>
    </source>
</evidence>
<evidence type="ECO:0000256" key="4">
    <source>
        <dbReference type="ARBA" id="ARBA00022496"/>
    </source>
</evidence>
<keyword evidence="9 11" id="KW-0472">Membrane</keyword>
<keyword evidence="4" id="KW-0410">Iron transport</keyword>
<evidence type="ECO:0000256" key="9">
    <source>
        <dbReference type="ARBA" id="ARBA00023136"/>
    </source>
</evidence>
<organism evidence="13 14">
    <name type="scientific">Chitinophaga costaii</name>
    <dbReference type="NCBI Taxonomy" id="1335309"/>
    <lineage>
        <taxon>Bacteria</taxon>
        <taxon>Pseudomonadati</taxon>
        <taxon>Bacteroidota</taxon>
        <taxon>Chitinophagia</taxon>
        <taxon>Chitinophagales</taxon>
        <taxon>Chitinophagaceae</taxon>
        <taxon>Chitinophaga</taxon>
    </lineage>
</organism>
<dbReference type="Pfam" id="PF00593">
    <property type="entry name" value="TonB_dep_Rec_b-barrel"/>
    <property type="match status" value="1"/>
</dbReference>
<keyword evidence="10 11" id="KW-0998">Cell outer membrane</keyword>
<keyword evidence="7" id="KW-0406">Ion transport</keyword>
<dbReference type="GO" id="GO:0009279">
    <property type="term" value="C:cell outer membrane"/>
    <property type="evidence" value="ECO:0007669"/>
    <property type="project" value="UniProtKB-SubCell"/>
</dbReference>
<dbReference type="InterPro" id="IPR039426">
    <property type="entry name" value="TonB-dep_rcpt-like"/>
</dbReference>
<accession>A0A1C4EJM4</accession>
<keyword evidence="2 11" id="KW-0813">Transport</keyword>